<keyword evidence="4" id="KW-0808">Transferase</keyword>
<dbReference type="OrthoDB" id="5496380at2"/>
<feature type="domain" description="PAS" evidence="7">
    <location>
        <begin position="632"/>
        <end position="693"/>
    </location>
</feature>
<dbReference type="Proteomes" id="UP000434582">
    <property type="component" value="Unassembled WGS sequence"/>
</dbReference>
<dbReference type="AlphaFoldDB" id="A0A7X1ZFI1"/>
<dbReference type="CDD" id="cd00130">
    <property type="entry name" value="PAS"/>
    <property type="match status" value="2"/>
</dbReference>
<dbReference type="InterPro" id="IPR035965">
    <property type="entry name" value="PAS-like_dom_sf"/>
</dbReference>
<evidence type="ECO:0000259" key="7">
    <source>
        <dbReference type="PROSITE" id="PS50112"/>
    </source>
</evidence>
<evidence type="ECO:0000256" key="5">
    <source>
        <dbReference type="ARBA" id="ARBA00022777"/>
    </source>
</evidence>
<dbReference type="InterPro" id="IPR013767">
    <property type="entry name" value="PAS_fold"/>
</dbReference>
<accession>A0A7X1ZFI1</accession>
<dbReference type="SUPFAM" id="SSF55785">
    <property type="entry name" value="PYP-like sensor domain (PAS domain)"/>
    <property type="match status" value="3"/>
</dbReference>
<evidence type="ECO:0000313" key="9">
    <source>
        <dbReference type="EMBL" id="MQX37571.1"/>
    </source>
</evidence>
<dbReference type="Pfam" id="PF00989">
    <property type="entry name" value="PAS"/>
    <property type="match status" value="1"/>
</dbReference>
<name>A0A7X1ZFI1_9PROT</name>
<feature type="transmembrane region" description="Helical" evidence="6">
    <location>
        <begin position="290"/>
        <end position="309"/>
    </location>
</feature>
<keyword evidence="3" id="KW-0597">Phosphoprotein</keyword>
<keyword evidence="5" id="KW-0418">Kinase</keyword>
<dbReference type="NCBIfam" id="TIGR00229">
    <property type="entry name" value="sensory_box"/>
    <property type="match status" value="2"/>
</dbReference>
<evidence type="ECO:0000259" key="8">
    <source>
        <dbReference type="PROSITE" id="PS50113"/>
    </source>
</evidence>
<dbReference type="PANTHER" id="PTHR43304:SF1">
    <property type="entry name" value="PAC DOMAIN-CONTAINING PROTEIN"/>
    <property type="match status" value="1"/>
</dbReference>
<dbReference type="GO" id="GO:0006355">
    <property type="term" value="P:regulation of DNA-templated transcription"/>
    <property type="evidence" value="ECO:0007669"/>
    <property type="project" value="InterPro"/>
</dbReference>
<dbReference type="PROSITE" id="PS50113">
    <property type="entry name" value="PAC"/>
    <property type="match status" value="1"/>
</dbReference>
<gene>
    <name evidence="9" type="ORF">GHC57_13690</name>
</gene>
<feature type="domain" description="PAC" evidence="8">
    <location>
        <begin position="580"/>
        <end position="631"/>
    </location>
</feature>
<keyword evidence="6" id="KW-0472">Membrane</keyword>
<dbReference type="InterPro" id="IPR000014">
    <property type="entry name" value="PAS"/>
</dbReference>
<protein>
    <recommendedName>
        <fullName evidence="2">histidine kinase</fullName>
        <ecNumber evidence="2">2.7.13.3</ecNumber>
    </recommendedName>
</protein>
<keyword evidence="6" id="KW-0812">Transmembrane</keyword>
<organism evidence="9 10">
    <name type="scientific">Roseospira navarrensis</name>
    <dbReference type="NCBI Taxonomy" id="140058"/>
    <lineage>
        <taxon>Bacteria</taxon>
        <taxon>Pseudomonadati</taxon>
        <taxon>Pseudomonadota</taxon>
        <taxon>Alphaproteobacteria</taxon>
        <taxon>Rhodospirillales</taxon>
        <taxon>Rhodospirillaceae</taxon>
        <taxon>Roseospira</taxon>
    </lineage>
</organism>
<dbReference type="SMART" id="SM00091">
    <property type="entry name" value="PAS"/>
    <property type="match status" value="3"/>
</dbReference>
<dbReference type="InterPro" id="IPR052162">
    <property type="entry name" value="Sensor_kinase/Photoreceptor"/>
</dbReference>
<keyword evidence="6" id="KW-1133">Transmembrane helix</keyword>
<comment type="caution">
    <text evidence="9">The sequence shown here is derived from an EMBL/GenBank/DDBJ whole genome shotgun (WGS) entry which is preliminary data.</text>
</comment>
<proteinExistence type="predicted"/>
<evidence type="ECO:0000256" key="2">
    <source>
        <dbReference type="ARBA" id="ARBA00012438"/>
    </source>
</evidence>
<dbReference type="Gene3D" id="6.10.340.10">
    <property type="match status" value="1"/>
</dbReference>
<evidence type="ECO:0000256" key="3">
    <source>
        <dbReference type="ARBA" id="ARBA00022553"/>
    </source>
</evidence>
<evidence type="ECO:0000256" key="4">
    <source>
        <dbReference type="ARBA" id="ARBA00022679"/>
    </source>
</evidence>
<dbReference type="InterPro" id="IPR013655">
    <property type="entry name" value="PAS_fold_3"/>
</dbReference>
<dbReference type="RefSeq" id="WP_153345188.1">
    <property type="nucleotide sequence ID" value="NZ_WIVE01000047.1"/>
</dbReference>
<comment type="catalytic activity">
    <reaction evidence="1">
        <text>ATP + protein L-histidine = ADP + protein N-phospho-L-histidine.</text>
        <dbReference type="EC" id="2.7.13.3"/>
    </reaction>
</comment>
<evidence type="ECO:0000256" key="6">
    <source>
        <dbReference type="SAM" id="Phobius"/>
    </source>
</evidence>
<dbReference type="EC" id="2.7.13.3" evidence="2"/>
<keyword evidence="10" id="KW-1185">Reference proteome</keyword>
<sequence>MKINVARTLRLSMIAMVLLIAVGATVSAVSFHQITSRLKVVTGEGLPTFKQAGTINNLVRRIQRIAHTLPTSAGAFETETAVFRLRDLTDDLRVAIQALDPFRVPIAEKARMQASLTLVERTIDHLHGLKQRQANRRGQLEDGLSALRAARTNLMFGVVGADGTRAQPDLARRLMRLVDITNLAMVETDPSAAAAYRNRFEATRRDLLDDPALSDRLRQAVRTETAQLAPLFEARLEELLLDLRIAAAIERLVIMERLVAQVEAITDDIATLTRTEVRAAETLAETRTRIVMIVAGLSLILALAALVYVNRRVVSRMRAVQTMMQDHMAGQRDAPALGGNDEITDMARSFHHFVQATDGRAVEVRRQGDLIRAVLDSMTVGVAAYDAELRLMAWNRQFVKIRDYPENLIHQGAALEDLMAYDIARGEFGPGDPDRLLAEVVETARRFERHAFERQRPDGSFFEVRGGPIAGGGFVSTFADITERKRTERALTLAMEENRRQTERFRNLTTNLPAMIFQFEFLRPGLPLITYASPYMRDVFDLGEADEAVLTRRVISSVHLEDRARVRTALNEAENSRGYFHETFRIRGKGGDERWVEAAARPHRSASGAYRWDGLGLDITERRAAEEAVRESRETLMAVMESSPVGATIVRDGGDRITYANPAMATLFGRNREELLEMPPHEHYADPAEREAITVRFRAGETILNEDVTLKRADGTPVHTLLTLAPAGDWGHHFGWVYDITERKQAENAVRAKVEELEQFNRVAVGRELRMIALKREINALCEARGEARRYEIPEDEGTEPAGTEAGAR</sequence>
<dbReference type="GO" id="GO:0004673">
    <property type="term" value="F:protein histidine kinase activity"/>
    <property type="evidence" value="ECO:0007669"/>
    <property type="project" value="UniProtKB-EC"/>
</dbReference>
<dbReference type="PROSITE" id="PS50112">
    <property type="entry name" value="PAS"/>
    <property type="match status" value="1"/>
</dbReference>
<evidence type="ECO:0000313" key="10">
    <source>
        <dbReference type="Proteomes" id="UP000434582"/>
    </source>
</evidence>
<dbReference type="Pfam" id="PF12860">
    <property type="entry name" value="PAS_7"/>
    <property type="match status" value="1"/>
</dbReference>
<dbReference type="Pfam" id="PF08447">
    <property type="entry name" value="PAS_3"/>
    <property type="match status" value="1"/>
</dbReference>
<reference evidence="9 10" key="1">
    <citation type="submission" date="2019-10" db="EMBL/GenBank/DDBJ databases">
        <title>Draft whole-genome sequence of the purple nonsulfur photosynthetic bacterium Roseospira navarrensis DSM 15114.</title>
        <authorList>
            <person name="Kyndt J.A."/>
            <person name="Meyer T.E."/>
        </authorList>
    </citation>
    <scope>NUCLEOTIDE SEQUENCE [LARGE SCALE GENOMIC DNA]</scope>
    <source>
        <strain evidence="9 10">DSM 15114</strain>
    </source>
</reference>
<dbReference type="Gene3D" id="3.30.450.20">
    <property type="entry name" value="PAS domain"/>
    <property type="match status" value="3"/>
</dbReference>
<dbReference type="SMART" id="SM00086">
    <property type="entry name" value="PAC"/>
    <property type="match status" value="2"/>
</dbReference>
<dbReference type="InterPro" id="IPR000700">
    <property type="entry name" value="PAS-assoc_C"/>
</dbReference>
<dbReference type="InterPro" id="IPR001610">
    <property type="entry name" value="PAC"/>
</dbReference>
<dbReference type="EMBL" id="WIVE01000047">
    <property type="protein sequence ID" value="MQX37571.1"/>
    <property type="molecule type" value="Genomic_DNA"/>
</dbReference>
<evidence type="ECO:0000256" key="1">
    <source>
        <dbReference type="ARBA" id="ARBA00000085"/>
    </source>
</evidence>
<dbReference type="PANTHER" id="PTHR43304">
    <property type="entry name" value="PHYTOCHROME-LIKE PROTEIN CPH1"/>
    <property type="match status" value="1"/>
</dbReference>